<feature type="domain" description="DUF7788" evidence="3">
    <location>
        <begin position="468"/>
        <end position="650"/>
    </location>
</feature>
<dbReference type="SUPFAM" id="SSF53300">
    <property type="entry name" value="vWA-like"/>
    <property type="match status" value="1"/>
</dbReference>
<feature type="region of interest" description="Disordered" evidence="1">
    <location>
        <begin position="1"/>
        <end position="28"/>
    </location>
</feature>
<dbReference type="Gene3D" id="3.40.50.410">
    <property type="entry name" value="von Willebrand factor, type A domain"/>
    <property type="match status" value="1"/>
</dbReference>
<reference evidence="5" key="2">
    <citation type="journal article" date="2018" name="Plant J.">
        <title>The Sorghum bicolor reference genome: improved assembly, gene annotations, a transcriptome atlas, and signatures of genome organization.</title>
        <authorList>
            <person name="McCormick R.F."/>
            <person name="Truong S.K."/>
            <person name="Sreedasyam A."/>
            <person name="Jenkins J."/>
            <person name="Shu S."/>
            <person name="Sims D."/>
            <person name="Kennedy M."/>
            <person name="Amirebrahimi M."/>
            <person name="Weers B.D."/>
            <person name="McKinley B."/>
            <person name="Mattison A."/>
            <person name="Morishige D.T."/>
            <person name="Grimwood J."/>
            <person name="Schmutz J."/>
            <person name="Mullet J.E."/>
        </authorList>
    </citation>
    <scope>NUCLEOTIDE SEQUENCE [LARGE SCALE GENOMIC DNA]</scope>
    <source>
        <strain evidence="5">cv. BTx623</strain>
    </source>
</reference>
<feature type="compositionally biased region" description="Basic and acidic residues" evidence="1">
    <location>
        <begin position="207"/>
        <end position="220"/>
    </location>
</feature>
<dbReference type="InterPro" id="IPR036465">
    <property type="entry name" value="vWFA_dom_sf"/>
</dbReference>
<dbReference type="Proteomes" id="UP000000768">
    <property type="component" value="Chromosome 4"/>
</dbReference>
<keyword evidence="5" id="KW-1185">Reference proteome</keyword>
<dbReference type="eggNOG" id="ENOG502QT1I">
    <property type="taxonomic scope" value="Eukaryota"/>
</dbReference>
<dbReference type="OrthoDB" id="1149618at2759"/>
<dbReference type="PANTHER" id="PTHR31373:SF27">
    <property type="entry name" value="TROVE DOMAIN-CONTAINING PROTEIN"/>
    <property type="match status" value="1"/>
</dbReference>
<evidence type="ECO:0000313" key="5">
    <source>
        <dbReference type="Proteomes" id="UP000000768"/>
    </source>
</evidence>
<feature type="region of interest" description="Disordered" evidence="1">
    <location>
        <begin position="48"/>
        <end position="70"/>
    </location>
</feature>
<sequence>MAAILLGPPVIRGARPSPPPAATAAEAPPASHPFLDLLDACFNNEDDAPAAGSDAAKGGPRMARTENNSATYASSGNPCLDLFFQVVPDTPAQRVRELVTVAWAHDPLTALKLVANLRGVRGTGKSDREGFYAAALWMHERHPKTLACNLPALAEFGYLKDFPELLYRLIHGADTRTLYKAKAETQKIRRKVAEARAARLAGKKRAHGESDAPEPKRSSESGDVVPAAAAAAAPMETEESATDVAAAKEIPMTKEVRKAAKLAVQSLETYYGNGAYRFLLDCVAQFFADLLASDLEQLAPGGRKTKIGLAAKWCPTPGSSFDRTTLLCEAIARRLFPRDSSPDYSDLSEEHYAYRVLHRLRREVLVPLRKVLELPEVYMSAQRWSELPYTRVASVAMRRYKALFKKHDEARFDKYLEDVEAGKAKIAAGAVLPHEIAAAAFRGQADDVSELQWRRMVEDLRKKGSLSNCIAVCDVSGSMNGTPMEVCVALGLLISELSEKPWAGRVITFSTTPQIHKIEGKTLVEKMSFIERMDWDMSTNFQAVFDRILRTAVDGRLPKEKMIRTVFVFSDMEFDEASARPWETDYQAICRKFNGAGYGDAVPQIVFWNLRDSKSTPVTSTQPGVAMVSGFSKNLVKLFLQNGVVNSEAVMKAAIAGEEYQKLAVFD</sequence>
<evidence type="ECO:0000259" key="3">
    <source>
        <dbReference type="Pfam" id="PF25043"/>
    </source>
</evidence>
<dbReference type="InterPro" id="IPR011205">
    <property type="entry name" value="UCP015417_vWA"/>
</dbReference>
<dbReference type="Pfam" id="PF25043">
    <property type="entry name" value="DUF7788"/>
    <property type="match status" value="1"/>
</dbReference>
<dbReference type="InterPro" id="IPR058580">
    <property type="entry name" value="DUF2828"/>
</dbReference>
<proteinExistence type="predicted"/>
<dbReference type="InParanoid" id="A0A1Z5RKP0"/>
<dbReference type="KEGG" id="sbi:8057517"/>
<dbReference type="InterPro" id="IPR056690">
    <property type="entry name" value="DUF7788"/>
</dbReference>
<name>A0A1Z5RKP0_SORBI</name>
<dbReference type="Pfam" id="PF11443">
    <property type="entry name" value="DUF2828"/>
    <property type="match status" value="1"/>
</dbReference>
<evidence type="ECO:0008006" key="6">
    <source>
        <dbReference type="Google" id="ProtNLM"/>
    </source>
</evidence>
<feature type="region of interest" description="Disordered" evidence="1">
    <location>
        <begin position="199"/>
        <end position="240"/>
    </location>
</feature>
<dbReference type="PANTHER" id="PTHR31373">
    <property type="entry name" value="OS06G0652100 PROTEIN"/>
    <property type="match status" value="1"/>
</dbReference>
<dbReference type="EMBL" id="CM000763">
    <property type="protein sequence ID" value="OQU84313.1"/>
    <property type="molecule type" value="Genomic_DNA"/>
</dbReference>
<reference evidence="4 5" key="1">
    <citation type="journal article" date="2009" name="Nature">
        <title>The Sorghum bicolor genome and the diversification of grasses.</title>
        <authorList>
            <person name="Paterson A.H."/>
            <person name="Bowers J.E."/>
            <person name="Bruggmann R."/>
            <person name="Dubchak I."/>
            <person name="Grimwood J."/>
            <person name="Gundlach H."/>
            <person name="Haberer G."/>
            <person name="Hellsten U."/>
            <person name="Mitros T."/>
            <person name="Poliakov A."/>
            <person name="Schmutz J."/>
            <person name="Spannagl M."/>
            <person name="Tang H."/>
            <person name="Wang X."/>
            <person name="Wicker T."/>
            <person name="Bharti A.K."/>
            <person name="Chapman J."/>
            <person name="Feltus F.A."/>
            <person name="Gowik U."/>
            <person name="Grigoriev I.V."/>
            <person name="Lyons E."/>
            <person name="Maher C.A."/>
            <person name="Martis M."/>
            <person name="Narechania A."/>
            <person name="Otillar R.P."/>
            <person name="Penning B.W."/>
            <person name="Salamov A.A."/>
            <person name="Wang Y."/>
            <person name="Zhang L."/>
            <person name="Carpita N.C."/>
            <person name="Freeling M."/>
            <person name="Gingle A.R."/>
            <person name="Hash C.T."/>
            <person name="Keller B."/>
            <person name="Klein P."/>
            <person name="Kresovich S."/>
            <person name="McCann M.C."/>
            <person name="Ming R."/>
            <person name="Peterson D.G."/>
            <person name="Mehboob-ur-Rahman"/>
            <person name="Ware D."/>
            <person name="Westhoff P."/>
            <person name="Mayer K.F."/>
            <person name="Messing J."/>
            <person name="Rokhsar D.S."/>
        </authorList>
    </citation>
    <scope>NUCLEOTIDE SEQUENCE [LARGE SCALE GENOMIC DNA]</scope>
    <source>
        <strain evidence="5">cv. BTx623</strain>
    </source>
</reference>
<dbReference type="AlphaFoldDB" id="A0A1Z5RKP0"/>
<evidence type="ECO:0000259" key="2">
    <source>
        <dbReference type="Pfam" id="PF11443"/>
    </source>
</evidence>
<dbReference type="OMA" id="HIVPNTP"/>
<feature type="domain" description="DUF2828" evidence="2">
    <location>
        <begin position="65"/>
        <end position="466"/>
    </location>
</feature>
<dbReference type="PIRSF" id="PIRSF015417">
    <property type="entry name" value="T31B5_30_vWA"/>
    <property type="match status" value="1"/>
</dbReference>
<evidence type="ECO:0000256" key="1">
    <source>
        <dbReference type="SAM" id="MobiDB-lite"/>
    </source>
</evidence>
<evidence type="ECO:0000313" key="4">
    <source>
        <dbReference type="EMBL" id="OQU84313.1"/>
    </source>
</evidence>
<dbReference type="Gramene" id="OQU84313">
    <property type="protein sequence ID" value="OQU84313"/>
    <property type="gene ID" value="SORBI_3004G031501"/>
</dbReference>
<gene>
    <name evidence="4" type="ORF">SORBI_3004G031501</name>
</gene>
<accession>A0A1Z5RKP0</accession>
<protein>
    <recommendedName>
        <fullName evidence="6">TROVE domain-containing protein</fullName>
    </recommendedName>
</protein>
<organism evidence="4 5">
    <name type="scientific">Sorghum bicolor</name>
    <name type="common">Sorghum</name>
    <name type="synonym">Sorghum vulgare</name>
    <dbReference type="NCBI Taxonomy" id="4558"/>
    <lineage>
        <taxon>Eukaryota</taxon>
        <taxon>Viridiplantae</taxon>
        <taxon>Streptophyta</taxon>
        <taxon>Embryophyta</taxon>
        <taxon>Tracheophyta</taxon>
        <taxon>Spermatophyta</taxon>
        <taxon>Magnoliopsida</taxon>
        <taxon>Liliopsida</taxon>
        <taxon>Poales</taxon>
        <taxon>Poaceae</taxon>
        <taxon>PACMAD clade</taxon>
        <taxon>Panicoideae</taxon>
        <taxon>Andropogonodae</taxon>
        <taxon>Andropogoneae</taxon>
        <taxon>Sorghinae</taxon>
        <taxon>Sorghum</taxon>
    </lineage>
</organism>